<gene>
    <name evidence="10" type="ORF">NYM_LOCUS9508</name>
</gene>
<comment type="similarity">
    <text evidence="7">Belongs to the AP2/ERF transcription factor family. ERF subfamily.</text>
</comment>
<evidence type="ECO:0000256" key="6">
    <source>
        <dbReference type="ARBA" id="ARBA00023242"/>
    </source>
</evidence>
<name>A0A5K0Z512_9MAGN</name>
<dbReference type="OMA" id="GNINEEW"/>
<dbReference type="PANTHER" id="PTHR31985:SF151">
    <property type="entry name" value="ETHYLENE-RESPONSIVE TRANSCRIPTION FACTOR ERF023"/>
    <property type="match status" value="1"/>
</dbReference>
<evidence type="ECO:0000256" key="2">
    <source>
        <dbReference type="ARBA" id="ARBA00023015"/>
    </source>
</evidence>
<keyword evidence="4" id="KW-0010">Activator</keyword>
<dbReference type="InterPro" id="IPR051032">
    <property type="entry name" value="AP2/ERF_TF_ERF_subfamily"/>
</dbReference>
<dbReference type="GO" id="GO:0003700">
    <property type="term" value="F:DNA-binding transcription factor activity"/>
    <property type="evidence" value="ECO:0007669"/>
    <property type="project" value="InterPro"/>
</dbReference>
<evidence type="ECO:0000313" key="10">
    <source>
        <dbReference type="EMBL" id="VVV84911.1"/>
    </source>
</evidence>
<evidence type="ECO:0000256" key="5">
    <source>
        <dbReference type="ARBA" id="ARBA00023163"/>
    </source>
</evidence>
<dbReference type="SUPFAM" id="SSF54171">
    <property type="entry name" value="DNA-binding domain"/>
    <property type="match status" value="1"/>
</dbReference>
<evidence type="ECO:0000256" key="1">
    <source>
        <dbReference type="ARBA" id="ARBA00004123"/>
    </source>
</evidence>
<dbReference type="SMART" id="SM00380">
    <property type="entry name" value="AP2"/>
    <property type="match status" value="1"/>
</dbReference>
<dbReference type="EMBL" id="LR721778">
    <property type="protein sequence ID" value="VVV84911.1"/>
    <property type="molecule type" value="Genomic_DNA"/>
</dbReference>
<reference evidence="10" key="1">
    <citation type="submission" date="2019-09" db="EMBL/GenBank/DDBJ databases">
        <authorList>
            <person name="Zhang L."/>
        </authorList>
    </citation>
    <scope>NUCLEOTIDE SEQUENCE</scope>
</reference>
<keyword evidence="2" id="KW-0805">Transcription regulation</keyword>
<dbReference type="CDD" id="cd00018">
    <property type="entry name" value="AP2"/>
    <property type="match status" value="1"/>
</dbReference>
<dbReference type="GO" id="GO:0005634">
    <property type="term" value="C:nucleus"/>
    <property type="evidence" value="ECO:0007669"/>
    <property type="project" value="UniProtKB-SubCell"/>
</dbReference>
<dbReference type="GO" id="GO:0003677">
    <property type="term" value="F:DNA binding"/>
    <property type="evidence" value="ECO:0007669"/>
    <property type="project" value="UniProtKB-KW"/>
</dbReference>
<dbReference type="OrthoDB" id="1932364at2759"/>
<dbReference type="PROSITE" id="PS51032">
    <property type="entry name" value="AP2_ERF"/>
    <property type="match status" value="1"/>
</dbReference>
<keyword evidence="3" id="KW-0238">DNA-binding</keyword>
<keyword evidence="6" id="KW-0539">Nucleus</keyword>
<feature type="domain" description="AP2/ERF" evidence="9">
    <location>
        <begin position="32"/>
        <end position="89"/>
    </location>
</feature>
<comment type="subcellular location">
    <subcellularLocation>
        <location evidence="1">Nucleus</location>
    </subcellularLocation>
</comment>
<dbReference type="InterPro" id="IPR016177">
    <property type="entry name" value="DNA-bd_dom_sf"/>
</dbReference>
<evidence type="ECO:0000256" key="4">
    <source>
        <dbReference type="ARBA" id="ARBA00023159"/>
    </source>
</evidence>
<accession>A0A5K0Z512</accession>
<dbReference type="FunFam" id="3.30.730.10:FF:000001">
    <property type="entry name" value="Ethylene-responsive transcription factor 2"/>
    <property type="match status" value="1"/>
</dbReference>
<dbReference type="Pfam" id="PF00847">
    <property type="entry name" value="AP2"/>
    <property type="match status" value="1"/>
</dbReference>
<feature type="region of interest" description="Disordered" evidence="8">
    <location>
        <begin position="1"/>
        <end position="31"/>
    </location>
</feature>
<dbReference type="InterPro" id="IPR036955">
    <property type="entry name" value="AP2/ERF_dom_sf"/>
</dbReference>
<proteinExistence type="inferred from homology"/>
<keyword evidence="5" id="KW-0804">Transcription</keyword>
<protein>
    <recommendedName>
        <fullName evidence="9">AP2/ERF domain-containing protein</fullName>
    </recommendedName>
</protein>
<evidence type="ECO:0000256" key="8">
    <source>
        <dbReference type="SAM" id="MobiDB-lite"/>
    </source>
</evidence>
<dbReference type="PRINTS" id="PR00367">
    <property type="entry name" value="ETHRSPELEMNT"/>
</dbReference>
<dbReference type="PANTHER" id="PTHR31985">
    <property type="entry name" value="ETHYLENE-RESPONSIVE TRANSCRIPTION FACTOR ERF042-RELATED"/>
    <property type="match status" value="1"/>
</dbReference>
<dbReference type="AlphaFoldDB" id="A0A5K0Z512"/>
<feature type="compositionally biased region" description="Basic and acidic residues" evidence="8">
    <location>
        <begin position="1"/>
        <end position="18"/>
    </location>
</feature>
<evidence type="ECO:0000259" key="9">
    <source>
        <dbReference type="PROSITE" id="PS51032"/>
    </source>
</evidence>
<evidence type="ECO:0000256" key="7">
    <source>
        <dbReference type="ARBA" id="ARBA00024343"/>
    </source>
</evidence>
<dbReference type="Gramene" id="NC13G0027700.1">
    <property type="protein sequence ID" value="NC13G0027700.1:cds"/>
    <property type="gene ID" value="NC13G0027700"/>
</dbReference>
<sequence>MKASSDRRSEIPADERRKAVGGSSGEATRHPVFRGVRKRRWGRWVSEIREPRKKSRIWLGSFPTPEMAARAYDAAALCLKGRKAALNFPDEAELLPRPATSSPRDIQAAAAAAASSFVGKSVTGSCADGGAALVVGVAEEFVVGGEGRDGNKDDFWEELPALLKGNINEEWWSGLDCGQAVGEVEEWSPDCVTDVCLWNFSCVS</sequence>
<dbReference type="Gene3D" id="3.30.730.10">
    <property type="entry name" value="AP2/ERF domain"/>
    <property type="match status" value="1"/>
</dbReference>
<evidence type="ECO:0000256" key="3">
    <source>
        <dbReference type="ARBA" id="ARBA00023125"/>
    </source>
</evidence>
<organism evidence="10">
    <name type="scientific">Nymphaea colorata</name>
    <name type="common">pocket water lily</name>
    <dbReference type="NCBI Taxonomy" id="210225"/>
    <lineage>
        <taxon>Eukaryota</taxon>
        <taxon>Viridiplantae</taxon>
        <taxon>Streptophyta</taxon>
        <taxon>Embryophyta</taxon>
        <taxon>Tracheophyta</taxon>
        <taxon>Spermatophyta</taxon>
        <taxon>Magnoliopsida</taxon>
        <taxon>Nymphaeales</taxon>
        <taxon>Nymphaeaceae</taxon>
        <taxon>Nymphaea</taxon>
    </lineage>
</organism>
<dbReference type="InterPro" id="IPR001471">
    <property type="entry name" value="AP2/ERF_dom"/>
</dbReference>